<dbReference type="Proteomes" id="UP000254937">
    <property type="component" value="Unassembled WGS sequence"/>
</dbReference>
<evidence type="ECO:0000313" key="2">
    <source>
        <dbReference type="Proteomes" id="UP000254937"/>
    </source>
</evidence>
<reference evidence="1 2" key="1">
    <citation type="submission" date="2018-07" db="EMBL/GenBank/DDBJ databases">
        <title>Section-level genome sequencing of Aspergillus section Nigri to investigate inter- and intra-species variation.</title>
        <authorList>
            <consortium name="DOE Joint Genome Institute"/>
            <person name="Vesth T.C."/>
            <person name="Nybo J.L."/>
            <person name="Theobald S."/>
            <person name="Frisvad J.C."/>
            <person name="Larsen T.O."/>
            <person name="Nielsen K.F."/>
            <person name="Hoof J.B."/>
            <person name="Brandl J."/>
            <person name="Salamov A."/>
            <person name="Riley R."/>
            <person name="Gladden J.M."/>
            <person name="Phatale P."/>
            <person name="Nielsen M.T."/>
            <person name="Lyhne E.K."/>
            <person name="Kogle M.E."/>
            <person name="Strasser K."/>
            <person name="McDonnell E."/>
            <person name="Barry K."/>
            <person name="Clum A."/>
            <person name="Chen C."/>
            <person name="Nolan M."/>
            <person name="Sandor L."/>
            <person name="Kuo A."/>
            <person name="Lipzen A."/>
            <person name="Hainaut M."/>
            <person name="Drula E."/>
            <person name="Tsang A."/>
            <person name="Magnuson J.K."/>
            <person name="Henrissat B."/>
            <person name="Wiebenga A."/>
            <person name="Simmons B.A."/>
            <person name="Makela M.R."/>
            <person name="De vries R.P."/>
            <person name="Grigoriev I.V."/>
            <person name="Mortensen U.H."/>
            <person name="Baker S.E."/>
            <person name="Andersen M.R."/>
        </authorList>
    </citation>
    <scope>NUCLEOTIDE SEQUENCE [LARGE SCALE GENOMIC DNA]</scope>
    <source>
        <strain evidence="1 2">ATCC 13157</strain>
    </source>
</reference>
<sequence length="51" mass="5686">MTGMSEMQESRSLFTAPAGAAVRAETMAFPSLRSQNCHEQSRTKFHRSRIG</sequence>
<gene>
    <name evidence="1" type="ORF">M752DRAFT_34568</name>
</gene>
<dbReference type="EMBL" id="KZ851857">
    <property type="protein sequence ID" value="RDK40580.1"/>
    <property type="molecule type" value="Genomic_DNA"/>
</dbReference>
<evidence type="ECO:0000313" key="1">
    <source>
        <dbReference type="EMBL" id="RDK40580.1"/>
    </source>
</evidence>
<proteinExistence type="predicted"/>
<dbReference type="AlphaFoldDB" id="A0A370PEH3"/>
<protein>
    <submittedName>
        <fullName evidence="1">Uncharacterized protein</fullName>
    </submittedName>
</protein>
<accession>A0A370PEH3</accession>
<organism evidence="1 2">
    <name type="scientific">Aspergillus phoenicis ATCC 13157</name>
    <dbReference type="NCBI Taxonomy" id="1353007"/>
    <lineage>
        <taxon>Eukaryota</taxon>
        <taxon>Fungi</taxon>
        <taxon>Dikarya</taxon>
        <taxon>Ascomycota</taxon>
        <taxon>Pezizomycotina</taxon>
        <taxon>Eurotiomycetes</taxon>
        <taxon>Eurotiomycetidae</taxon>
        <taxon>Eurotiales</taxon>
        <taxon>Aspergillaceae</taxon>
        <taxon>Aspergillus</taxon>
    </lineage>
</organism>
<name>A0A370PEH3_ASPPH</name>
<keyword evidence="2" id="KW-1185">Reference proteome</keyword>